<proteinExistence type="inferred from homology"/>
<evidence type="ECO:0000256" key="7">
    <source>
        <dbReference type="ARBA" id="ARBA00022692"/>
    </source>
</evidence>
<dbReference type="PANTHER" id="PTHR17098:SF2">
    <property type="entry name" value="NADH DEHYDROGENASE [UBIQUINONE] 1 ALPHA SUBCOMPLEX SUBUNIT 1"/>
    <property type="match status" value="1"/>
</dbReference>
<gene>
    <name evidence="14" type="ORF">AJ80_08019</name>
</gene>
<keyword evidence="8" id="KW-0999">Mitochondrion inner membrane</keyword>
<dbReference type="Pfam" id="PF15879">
    <property type="entry name" value="MWFE"/>
    <property type="match status" value="1"/>
</dbReference>
<evidence type="ECO:0000256" key="5">
    <source>
        <dbReference type="ARBA" id="ARBA00022448"/>
    </source>
</evidence>
<dbReference type="Proteomes" id="UP000224634">
    <property type="component" value="Unassembled WGS sequence"/>
</dbReference>
<comment type="function">
    <text evidence="1">Accessory subunit of the mitochondrial membrane respiratory chain NADH dehydrogenase (Complex I), that is believed not to be involved in catalysis. Complex I functions in the transfer of electrons from NADH to the respiratory chain. The immediate electron acceptor for the enzyme is believed to be ubiquinone.</text>
</comment>
<dbReference type="InterPro" id="IPR017384">
    <property type="entry name" value="NADH_Ub_cplx-1_asu_su-1"/>
</dbReference>
<evidence type="ECO:0000256" key="4">
    <source>
        <dbReference type="ARBA" id="ARBA00016392"/>
    </source>
</evidence>
<keyword evidence="11" id="KW-0496">Mitochondrion</keyword>
<keyword evidence="10 13" id="KW-1133">Transmembrane helix</keyword>
<keyword evidence="12 13" id="KW-0472">Membrane</keyword>
<sequence>MPVPFEAFLPYGIIIAMFGVTGLGVSTVKYYSNGKKNPRRGIDAWDQQSTYLEPETEARTRKNSTNKPIVMERDMRLTGSLRGQTDNHIAPLGFELNNPWKVSAHSAEQSQFECKLIIGRFIRWKEV</sequence>
<evidence type="ECO:0000256" key="6">
    <source>
        <dbReference type="ARBA" id="ARBA00022660"/>
    </source>
</evidence>
<comment type="subcellular location">
    <subcellularLocation>
        <location evidence="2">Mitochondrion inner membrane</location>
        <topology evidence="2">Single-pass membrane protein</topology>
        <orientation evidence="2">Matrix side</orientation>
    </subcellularLocation>
</comment>
<organism evidence="14 15">
    <name type="scientific">Polytolypa hystricis (strain UAMH7299)</name>
    <dbReference type="NCBI Taxonomy" id="1447883"/>
    <lineage>
        <taxon>Eukaryota</taxon>
        <taxon>Fungi</taxon>
        <taxon>Dikarya</taxon>
        <taxon>Ascomycota</taxon>
        <taxon>Pezizomycotina</taxon>
        <taxon>Eurotiomycetes</taxon>
        <taxon>Eurotiomycetidae</taxon>
        <taxon>Onygenales</taxon>
        <taxon>Onygenales incertae sedis</taxon>
        <taxon>Polytolypa</taxon>
    </lineage>
</organism>
<evidence type="ECO:0000313" key="14">
    <source>
        <dbReference type="EMBL" id="PGH07259.1"/>
    </source>
</evidence>
<evidence type="ECO:0000256" key="9">
    <source>
        <dbReference type="ARBA" id="ARBA00022982"/>
    </source>
</evidence>
<dbReference type="PANTHER" id="PTHR17098">
    <property type="entry name" value="NADH-UBIQUINONE OXIDOREDUCTASE MWFE SUBUNIT"/>
    <property type="match status" value="1"/>
</dbReference>
<evidence type="ECO:0000256" key="2">
    <source>
        <dbReference type="ARBA" id="ARBA00004298"/>
    </source>
</evidence>
<accession>A0A2B7XEB7</accession>
<evidence type="ECO:0000256" key="11">
    <source>
        <dbReference type="ARBA" id="ARBA00023128"/>
    </source>
</evidence>
<evidence type="ECO:0000256" key="8">
    <source>
        <dbReference type="ARBA" id="ARBA00022792"/>
    </source>
</evidence>
<keyword evidence="9" id="KW-0249">Electron transport</keyword>
<comment type="similarity">
    <text evidence="3">Belongs to the complex I NDUFA1 subunit family.</text>
</comment>
<evidence type="ECO:0000313" key="15">
    <source>
        <dbReference type="Proteomes" id="UP000224634"/>
    </source>
</evidence>
<feature type="transmembrane region" description="Helical" evidence="13">
    <location>
        <begin position="12"/>
        <end position="31"/>
    </location>
</feature>
<keyword evidence="6" id="KW-0679">Respiratory chain</keyword>
<keyword evidence="7 13" id="KW-0812">Transmembrane</keyword>
<dbReference type="GO" id="GO:0005743">
    <property type="term" value="C:mitochondrial inner membrane"/>
    <property type="evidence" value="ECO:0007669"/>
    <property type="project" value="UniProtKB-SubCell"/>
</dbReference>
<dbReference type="STRING" id="1447883.A0A2B7XEB7"/>
<evidence type="ECO:0000256" key="10">
    <source>
        <dbReference type="ARBA" id="ARBA00022989"/>
    </source>
</evidence>
<keyword evidence="15" id="KW-1185">Reference proteome</keyword>
<dbReference type="OrthoDB" id="1920692at2759"/>
<protein>
    <recommendedName>
        <fullName evidence="4">NADH dehydrogenase [ubiquinone] 1 alpha subcomplex subunit 1</fullName>
    </recommendedName>
</protein>
<evidence type="ECO:0000256" key="1">
    <source>
        <dbReference type="ARBA" id="ARBA00003195"/>
    </source>
</evidence>
<evidence type="ECO:0000256" key="12">
    <source>
        <dbReference type="ARBA" id="ARBA00023136"/>
    </source>
</evidence>
<name>A0A2B7XEB7_POLH7</name>
<reference evidence="14 15" key="1">
    <citation type="submission" date="2017-10" db="EMBL/GenBank/DDBJ databases">
        <title>Comparative genomics in systemic dimorphic fungi from Ajellomycetaceae.</title>
        <authorList>
            <person name="Munoz J.F."/>
            <person name="Mcewen J.G."/>
            <person name="Clay O.K."/>
            <person name="Cuomo C.A."/>
        </authorList>
    </citation>
    <scope>NUCLEOTIDE SEQUENCE [LARGE SCALE GENOMIC DNA]</scope>
    <source>
        <strain evidence="14 15">UAMH7299</strain>
    </source>
</reference>
<evidence type="ECO:0000256" key="3">
    <source>
        <dbReference type="ARBA" id="ARBA00009960"/>
    </source>
</evidence>
<dbReference type="EMBL" id="PDNA01000170">
    <property type="protein sequence ID" value="PGH07259.1"/>
    <property type="molecule type" value="Genomic_DNA"/>
</dbReference>
<comment type="caution">
    <text evidence="14">The sequence shown here is derived from an EMBL/GenBank/DDBJ whole genome shotgun (WGS) entry which is preliminary data.</text>
</comment>
<keyword evidence="5" id="KW-0813">Transport</keyword>
<dbReference type="AlphaFoldDB" id="A0A2B7XEB7"/>
<evidence type="ECO:0000256" key="13">
    <source>
        <dbReference type="SAM" id="Phobius"/>
    </source>
</evidence>